<dbReference type="EMBL" id="FRAS01000023">
    <property type="protein sequence ID" value="SHL84224.1"/>
    <property type="molecule type" value="Genomic_DNA"/>
</dbReference>
<keyword evidence="2" id="KW-1185">Reference proteome</keyword>
<dbReference type="RefSeq" id="WP_073287877.1">
    <property type="nucleotide sequence ID" value="NZ_FRAS01000023.1"/>
</dbReference>
<proteinExistence type="predicted"/>
<protein>
    <recommendedName>
        <fullName evidence="3">DUF642 domain-containing protein</fullName>
    </recommendedName>
</protein>
<accession>A0A1M7DXJ4</accession>
<sequence>MLTIKGLSTTGDNTAFVDQIEILSGTSGTTVVGAAVFNNSFETSDPLFFTNFGYVPTGAGWSFSGGSGISVEGNSSGFNSPSAPQGTRVAFLQNATQIQQTLNLGAGTYRLRVRTAQRNYPAGTTNTQRLQFLIDGVVLTVGTGNAQSVQPSATTFSSANTYTTNSFTVGASTPFSASSFEPSRNARN</sequence>
<gene>
    <name evidence="1" type="ORF">SAMN02746009_03473</name>
</gene>
<dbReference type="Proteomes" id="UP000183947">
    <property type="component" value="Unassembled WGS sequence"/>
</dbReference>
<evidence type="ECO:0000313" key="2">
    <source>
        <dbReference type="Proteomes" id="UP000183947"/>
    </source>
</evidence>
<evidence type="ECO:0000313" key="1">
    <source>
        <dbReference type="EMBL" id="SHL84224.1"/>
    </source>
</evidence>
<dbReference type="STRING" id="1121959.SAMN02746009_03473"/>
<reference evidence="2" key="1">
    <citation type="submission" date="2016-11" db="EMBL/GenBank/DDBJ databases">
        <authorList>
            <person name="Varghese N."/>
            <person name="Submissions S."/>
        </authorList>
    </citation>
    <scope>NUCLEOTIDE SEQUENCE [LARGE SCALE GENOMIC DNA]</scope>
    <source>
        <strain evidence="2">DSM 18569</strain>
    </source>
</reference>
<name>A0A1M7DXJ4_9BACT</name>
<organism evidence="1 2">
    <name type="scientific">Hymenobacter psychrotolerans DSM 18569</name>
    <dbReference type="NCBI Taxonomy" id="1121959"/>
    <lineage>
        <taxon>Bacteria</taxon>
        <taxon>Pseudomonadati</taxon>
        <taxon>Bacteroidota</taxon>
        <taxon>Cytophagia</taxon>
        <taxon>Cytophagales</taxon>
        <taxon>Hymenobacteraceae</taxon>
        <taxon>Hymenobacter</taxon>
    </lineage>
</organism>
<dbReference type="AlphaFoldDB" id="A0A1M7DXJ4"/>
<evidence type="ECO:0008006" key="3">
    <source>
        <dbReference type="Google" id="ProtNLM"/>
    </source>
</evidence>
<dbReference type="OrthoDB" id="642696at2"/>